<proteinExistence type="predicted"/>
<dbReference type="Pfam" id="PF12770">
    <property type="entry name" value="CHAT"/>
    <property type="match status" value="1"/>
</dbReference>
<feature type="domain" description="CHAT" evidence="1">
    <location>
        <begin position="3"/>
        <end position="107"/>
    </location>
</feature>
<protein>
    <submittedName>
        <fullName evidence="2">CHAT domain-containing protein</fullName>
    </submittedName>
</protein>
<dbReference type="AlphaFoldDB" id="A0AAE0NY80"/>
<reference evidence="2" key="1">
    <citation type="journal article" date="2023" name="Mol. Phylogenet. Evol.">
        <title>Genome-scale phylogeny and comparative genomics of the fungal order Sordariales.</title>
        <authorList>
            <person name="Hensen N."/>
            <person name="Bonometti L."/>
            <person name="Westerberg I."/>
            <person name="Brannstrom I.O."/>
            <person name="Guillou S."/>
            <person name="Cros-Aarteil S."/>
            <person name="Calhoun S."/>
            <person name="Haridas S."/>
            <person name="Kuo A."/>
            <person name="Mondo S."/>
            <person name="Pangilinan J."/>
            <person name="Riley R."/>
            <person name="LaButti K."/>
            <person name="Andreopoulos B."/>
            <person name="Lipzen A."/>
            <person name="Chen C."/>
            <person name="Yan M."/>
            <person name="Daum C."/>
            <person name="Ng V."/>
            <person name="Clum A."/>
            <person name="Steindorff A."/>
            <person name="Ohm R.A."/>
            <person name="Martin F."/>
            <person name="Silar P."/>
            <person name="Natvig D.O."/>
            <person name="Lalanne C."/>
            <person name="Gautier V."/>
            <person name="Ament-Velasquez S.L."/>
            <person name="Kruys A."/>
            <person name="Hutchinson M.I."/>
            <person name="Powell A.J."/>
            <person name="Barry K."/>
            <person name="Miller A.N."/>
            <person name="Grigoriev I.V."/>
            <person name="Debuchy R."/>
            <person name="Gladieux P."/>
            <person name="Hiltunen Thoren M."/>
            <person name="Johannesson H."/>
        </authorList>
    </citation>
    <scope>NUCLEOTIDE SEQUENCE</scope>
    <source>
        <strain evidence="2">CBS 232.78</strain>
    </source>
</reference>
<evidence type="ECO:0000259" key="1">
    <source>
        <dbReference type="Pfam" id="PF12770"/>
    </source>
</evidence>
<comment type="caution">
    <text evidence="2">The sequence shown here is derived from an EMBL/GenBank/DDBJ whole genome shotgun (WGS) entry which is preliminary data.</text>
</comment>
<reference evidence="2" key="2">
    <citation type="submission" date="2023-06" db="EMBL/GenBank/DDBJ databases">
        <authorList>
            <consortium name="Lawrence Berkeley National Laboratory"/>
            <person name="Haridas S."/>
            <person name="Hensen N."/>
            <person name="Bonometti L."/>
            <person name="Westerberg I."/>
            <person name="Brannstrom I.O."/>
            <person name="Guillou S."/>
            <person name="Cros-Aarteil S."/>
            <person name="Calhoun S."/>
            <person name="Kuo A."/>
            <person name="Mondo S."/>
            <person name="Pangilinan J."/>
            <person name="Riley R."/>
            <person name="LaButti K."/>
            <person name="Andreopoulos B."/>
            <person name="Lipzen A."/>
            <person name="Chen C."/>
            <person name="Yanf M."/>
            <person name="Daum C."/>
            <person name="Ng V."/>
            <person name="Clum A."/>
            <person name="Steindorff A."/>
            <person name="Ohm R."/>
            <person name="Martin F."/>
            <person name="Silar P."/>
            <person name="Natvig D."/>
            <person name="Lalanne C."/>
            <person name="Gautier V."/>
            <person name="Ament-velasquez S.L."/>
            <person name="Kruys A."/>
            <person name="Hutchinson M.I."/>
            <person name="Powell A.J."/>
            <person name="Barry K."/>
            <person name="Miller A.N."/>
            <person name="Grigoriev I.V."/>
            <person name="Debuchy R."/>
            <person name="Gladieux P."/>
            <person name="Thoren M.H."/>
            <person name="Johannesson H."/>
        </authorList>
    </citation>
    <scope>NUCLEOTIDE SEQUENCE</scope>
    <source>
        <strain evidence="2">CBS 232.78</strain>
    </source>
</reference>
<gene>
    <name evidence="2" type="ORF">B0H63DRAFT_518966</name>
</gene>
<dbReference type="PANTHER" id="PTHR10098:SF108">
    <property type="entry name" value="TETRATRICOPEPTIDE REPEAT PROTEIN 28"/>
    <property type="match status" value="1"/>
</dbReference>
<evidence type="ECO:0000313" key="3">
    <source>
        <dbReference type="Proteomes" id="UP001285441"/>
    </source>
</evidence>
<organism evidence="2 3">
    <name type="scientific">Podospora didyma</name>
    <dbReference type="NCBI Taxonomy" id="330526"/>
    <lineage>
        <taxon>Eukaryota</taxon>
        <taxon>Fungi</taxon>
        <taxon>Dikarya</taxon>
        <taxon>Ascomycota</taxon>
        <taxon>Pezizomycotina</taxon>
        <taxon>Sordariomycetes</taxon>
        <taxon>Sordariomycetidae</taxon>
        <taxon>Sordariales</taxon>
        <taxon>Podosporaceae</taxon>
        <taxon>Podospora</taxon>
    </lineage>
</organism>
<dbReference type="PANTHER" id="PTHR10098">
    <property type="entry name" value="RAPSYN-RELATED"/>
    <property type="match status" value="1"/>
</dbReference>
<evidence type="ECO:0000313" key="2">
    <source>
        <dbReference type="EMBL" id="KAK3389734.1"/>
    </source>
</evidence>
<dbReference type="EMBL" id="JAULSW010000002">
    <property type="protein sequence ID" value="KAK3389734.1"/>
    <property type="molecule type" value="Genomic_DNA"/>
</dbReference>
<sequence length="122" mass="13073">MSSVALADVEQLTVGELLGRRLKTSLIVLSACDTGLGQSTDGDDAVGFARSLLVAGVQAIVVSVWPVNDLVTSVLMREFYQRLQKGQGGSEASREAQLAARQLKAEEMEQYRSGYSKGIAPR</sequence>
<accession>A0AAE0NY80</accession>
<name>A0AAE0NY80_9PEZI</name>
<dbReference type="InterPro" id="IPR024983">
    <property type="entry name" value="CHAT_dom"/>
</dbReference>
<dbReference type="Proteomes" id="UP001285441">
    <property type="component" value="Unassembled WGS sequence"/>
</dbReference>
<keyword evidence="3" id="KW-1185">Reference proteome</keyword>